<evidence type="ECO:0008006" key="3">
    <source>
        <dbReference type="Google" id="ProtNLM"/>
    </source>
</evidence>
<organism evidence="1 2">
    <name type="scientific">Thalassoglobus neptunius</name>
    <dbReference type="NCBI Taxonomy" id="1938619"/>
    <lineage>
        <taxon>Bacteria</taxon>
        <taxon>Pseudomonadati</taxon>
        <taxon>Planctomycetota</taxon>
        <taxon>Planctomycetia</taxon>
        <taxon>Planctomycetales</taxon>
        <taxon>Planctomycetaceae</taxon>
        <taxon>Thalassoglobus</taxon>
    </lineage>
</organism>
<dbReference type="OrthoDB" id="9774475at2"/>
<evidence type="ECO:0000313" key="1">
    <source>
        <dbReference type="EMBL" id="TWT58989.1"/>
    </source>
</evidence>
<accession>A0A5C5X8E4</accession>
<gene>
    <name evidence="1" type="ORF">KOR42_23760</name>
</gene>
<name>A0A5C5X8E4_9PLAN</name>
<dbReference type="EMBL" id="SIHI01000001">
    <property type="protein sequence ID" value="TWT58989.1"/>
    <property type="molecule type" value="Genomic_DNA"/>
</dbReference>
<sequence length="254" mass="29171">MPDRFATQVFNYGGGYNTIALMVLIAEGVIERPDRIITADTSREVRSTWEYLVDHASPYLEKHGLPPVEIASHDLSTVDLYSHKGTLLIPVFTETGKFSAYCSGEWKKLVVRRYMRSCGICSATNWIGYSHDERSRWVGKGEPDGPWAVRFPLVENMINQESCRAIIKKSGLPFPKKSRCYICPHQTNEEWREVRDDYPEQFVEAVKVDFDVRDFDSEEGVFLHQDRVPLVDADLERSDRKEPVRQCSLGVCFI</sequence>
<dbReference type="Proteomes" id="UP000317243">
    <property type="component" value="Unassembled WGS sequence"/>
</dbReference>
<dbReference type="RefSeq" id="WP_146509753.1">
    <property type="nucleotide sequence ID" value="NZ_SIHI01000001.1"/>
</dbReference>
<evidence type="ECO:0000313" key="2">
    <source>
        <dbReference type="Proteomes" id="UP000317243"/>
    </source>
</evidence>
<proteinExistence type="predicted"/>
<reference evidence="1 2" key="1">
    <citation type="submission" date="2019-02" db="EMBL/GenBank/DDBJ databases">
        <title>Deep-cultivation of Planctomycetes and their phenomic and genomic characterization uncovers novel biology.</title>
        <authorList>
            <person name="Wiegand S."/>
            <person name="Jogler M."/>
            <person name="Boedeker C."/>
            <person name="Pinto D."/>
            <person name="Vollmers J."/>
            <person name="Rivas-Marin E."/>
            <person name="Kohn T."/>
            <person name="Peeters S.H."/>
            <person name="Heuer A."/>
            <person name="Rast P."/>
            <person name="Oberbeckmann S."/>
            <person name="Bunk B."/>
            <person name="Jeske O."/>
            <person name="Meyerdierks A."/>
            <person name="Storesund J.E."/>
            <person name="Kallscheuer N."/>
            <person name="Luecker S."/>
            <person name="Lage O.M."/>
            <person name="Pohl T."/>
            <person name="Merkel B.J."/>
            <person name="Hornburger P."/>
            <person name="Mueller R.-W."/>
            <person name="Bruemmer F."/>
            <person name="Labrenz M."/>
            <person name="Spormann A.M."/>
            <person name="Op Den Camp H."/>
            <person name="Overmann J."/>
            <person name="Amann R."/>
            <person name="Jetten M.S.M."/>
            <person name="Mascher T."/>
            <person name="Medema M.H."/>
            <person name="Devos D.P."/>
            <person name="Kaster A.-K."/>
            <person name="Ovreas L."/>
            <person name="Rohde M."/>
            <person name="Galperin M.Y."/>
            <person name="Jogler C."/>
        </authorList>
    </citation>
    <scope>NUCLEOTIDE SEQUENCE [LARGE SCALE GENOMIC DNA]</scope>
    <source>
        <strain evidence="1 2">KOR42</strain>
    </source>
</reference>
<comment type="caution">
    <text evidence="1">The sequence shown here is derived from an EMBL/GenBank/DDBJ whole genome shotgun (WGS) entry which is preliminary data.</text>
</comment>
<protein>
    <recommendedName>
        <fullName evidence="3">Phosphoadenosine phosphosulphate reductase domain-containing protein</fullName>
    </recommendedName>
</protein>
<dbReference type="AlphaFoldDB" id="A0A5C5X8E4"/>
<keyword evidence="2" id="KW-1185">Reference proteome</keyword>